<keyword evidence="3 6" id="KW-0812">Transmembrane</keyword>
<dbReference type="EMBL" id="CP042430">
    <property type="protein sequence ID" value="QEC48013.1"/>
    <property type="molecule type" value="Genomic_DNA"/>
</dbReference>
<dbReference type="InterPro" id="IPR037185">
    <property type="entry name" value="EmrE-like"/>
</dbReference>
<dbReference type="Pfam" id="PF00892">
    <property type="entry name" value="EamA"/>
    <property type="match status" value="1"/>
</dbReference>
<feature type="transmembrane region" description="Helical" evidence="6">
    <location>
        <begin position="117"/>
        <end position="136"/>
    </location>
</feature>
<dbReference type="SUPFAM" id="SSF103481">
    <property type="entry name" value="Multidrug resistance efflux transporter EmrE"/>
    <property type="match status" value="1"/>
</dbReference>
<feature type="domain" description="EamA" evidence="7">
    <location>
        <begin position="2"/>
        <end position="136"/>
    </location>
</feature>
<keyword evidence="5 6" id="KW-0472">Membrane</keyword>
<evidence type="ECO:0000256" key="2">
    <source>
        <dbReference type="ARBA" id="ARBA00007362"/>
    </source>
</evidence>
<evidence type="ECO:0000313" key="8">
    <source>
        <dbReference type="EMBL" id="QEC48013.1"/>
    </source>
</evidence>
<protein>
    <submittedName>
        <fullName evidence="8">EamA family transporter</fullName>
    </submittedName>
</protein>
<dbReference type="PANTHER" id="PTHR32322:SF2">
    <property type="entry name" value="EAMA DOMAIN-CONTAINING PROTEIN"/>
    <property type="match status" value="1"/>
</dbReference>
<dbReference type="AlphaFoldDB" id="A0A5B8U4M4"/>
<name>A0A5B8U4M4_9ACTN</name>
<proteinExistence type="inferred from homology"/>
<feature type="transmembrane region" description="Helical" evidence="6">
    <location>
        <begin position="63"/>
        <end position="85"/>
    </location>
</feature>
<reference evidence="8 9" key="1">
    <citation type="journal article" date="2018" name="J. Microbiol.">
        <title>Baekduia soli gen. nov., sp. nov., a novel bacterium isolated from the soil of Baekdu Mountain and proposal of a novel family name, Baekduiaceae fam. nov.</title>
        <authorList>
            <person name="An D.S."/>
            <person name="Siddiqi M.Z."/>
            <person name="Kim K.H."/>
            <person name="Yu H.S."/>
            <person name="Im W.T."/>
        </authorList>
    </citation>
    <scope>NUCLEOTIDE SEQUENCE [LARGE SCALE GENOMIC DNA]</scope>
    <source>
        <strain evidence="8 9">BR7-21</strain>
    </source>
</reference>
<evidence type="ECO:0000256" key="1">
    <source>
        <dbReference type="ARBA" id="ARBA00004141"/>
    </source>
</evidence>
<dbReference type="GO" id="GO:0016020">
    <property type="term" value="C:membrane"/>
    <property type="evidence" value="ECO:0007669"/>
    <property type="project" value="UniProtKB-SubCell"/>
</dbReference>
<evidence type="ECO:0000313" key="9">
    <source>
        <dbReference type="Proteomes" id="UP000321805"/>
    </source>
</evidence>
<gene>
    <name evidence="8" type="ORF">FSW04_10820</name>
</gene>
<evidence type="ECO:0000256" key="4">
    <source>
        <dbReference type="ARBA" id="ARBA00022989"/>
    </source>
</evidence>
<dbReference type="OrthoDB" id="9812547at2"/>
<comment type="subcellular location">
    <subcellularLocation>
        <location evidence="1">Membrane</location>
        <topology evidence="1">Multi-pass membrane protein</topology>
    </subcellularLocation>
</comment>
<dbReference type="Gene3D" id="1.10.3730.20">
    <property type="match status" value="1"/>
</dbReference>
<evidence type="ECO:0000256" key="3">
    <source>
        <dbReference type="ARBA" id="ARBA00022692"/>
    </source>
</evidence>
<keyword evidence="9" id="KW-1185">Reference proteome</keyword>
<dbReference type="Proteomes" id="UP000321805">
    <property type="component" value="Chromosome"/>
</dbReference>
<evidence type="ECO:0000259" key="7">
    <source>
        <dbReference type="Pfam" id="PF00892"/>
    </source>
</evidence>
<keyword evidence="4 6" id="KW-1133">Transmembrane helix</keyword>
<evidence type="ECO:0000256" key="6">
    <source>
        <dbReference type="SAM" id="Phobius"/>
    </source>
</evidence>
<comment type="similarity">
    <text evidence="2">Belongs to the EamA transporter family.</text>
</comment>
<dbReference type="PANTHER" id="PTHR32322">
    <property type="entry name" value="INNER MEMBRANE TRANSPORTER"/>
    <property type="match status" value="1"/>
</dbReference>
<organism evidence="8 9">
    <name type="scientific">Baekduia soli</name>
    <dbReference type="NCBI Taxonomy" id="496014"/>
    <lineage>
        <taxon>Bacteria</taxon>
        <taxon>Bacillati</taxon>
        <taxon>Actinomycetota</taxon>
        <taxon>Thermoleophilia</taxon>
        <taxon>Solirubrobacterales</taxon>
        <taxon>Baekduiaceae</taxon>
        <taxon>Baekduia</taxon>
    </lineage>
</organism>
<dbReference type="KEGG" id="bsol:FSW04_10820"/>
<evidence type="ECO:0000256" key="5">
    <source>
        <dbReference type="ARBA" id="ARBA00023136"/>
    </source>
</evidence>
<accession>A0A5B8U4M4</accession>
<sequence length="155" mass="15751">MVLLVVLAAVSWGLGSFTSLRITLPGDPLVATAWQLLFGGLVLTVAGACAGEGLHPSAFSATSLAALAYLVLVGSIVAFSCYAYALAHAPISKVSTYAYVNPLIAVVLGAVFLDERITIVTIAGMALIVASVVVVVRHEARRTAAVRAGAAAEAA</sequence>
<dbReference type="InterPro" id="IPR000620">
    <property type="entry name" value="EamA_dom"/>
</dbReference>
<dbReference type="InterPro" id="IPR050638">
    <property type="entry name" value="AA-Vitamin_Transporters"/>
</dbReference>